<dbReference type="AlphaFoldDB" id="A0A2K3DQZ0"/>
<organism evidence="2 3">
    <name type="scientific">Chlamydomonas reinhardtii</name>
    <name type="common">Chlamydomonas smithii</name>
    <dbReference type="NCBI Taxonomy" id="3055"/>
    <lineage>
        <taxon>Eukaryota</taxon>
        <taxon>Viridiplantae</taxon>
        <taxon>Chlorophyta</taxon>
        <taxon>core chlorophytes</taxon>
        <taxon>Chlorophyceae</taxon>
        <taxon>CS clade</taxon>
        <taxon>Chlamydomonadales</taxon>
        <taxon>Chlamydomonadaceae</taxon>
        <taxon>Chlamydomonas</taxon>
    </lineage>
</organism>
<protein>
    <recommendedName>
        <fullName evidence="4">Secreted protein</fullName>
    </recommendedName>
</protein>
<dbReference type="InParanoid" id="A0A2K3DQZ0"/>
<keyword evidence="1" id="KW-0732">Signal</keyword>
<evidence type="ECO:0000313" key="2">
    <source>
        <dbReference type="EMBL" id="PNW82898.1"/>
    </source>
</evidence>
<feature type="signal peptide" evidence="1">
    <location>
        <begin position="1"/>
        <end position="25"/>
    </location>
</feature>
<gene>
    <name evidence="2" type="ORF">CHLRE_06g298802v5</name>
</gene>
<reference evidence="2 3" key="1">
    <citation type="journal article" date="2007" name="Science">
        <title>The Chlamydomonas genome reveals the evolution of key animal and plant functions.</title>
        <authorList>
            <person name="Merchant S.S."/>
            <person name="Prochnik S.E."/>
            <person name="Vallon O."/>
            <person name="Harris E.H."/>
            <person name="Karpowicz S.J."/>
            <person name="Witman G.B."/>
            <person name="Terry A."/>
            <person name="Salamov A."/>
            <person name="Fritz-Laylin L.K."/>
            <person name="Marechal-Drouard L."/>
            <person name="Marshall W.F."/>
            <person name="Qu L.H."/>
            <person name="Nelson D.R."/>
            <person name="Sanderfoot A.A."/>
            <person name="Spalding M.H."/>
            <person name="Kapitonov V.V."/>
            <person name="Ren Q."/>
            <person name="Ferris P."/>
            <person name="Lindquist E."/>
            <person name="Shapiro H."/>
            <person name="Lucas S.M."/>
            <person name="Grimwood J."/>
            <person name="Schmutz J."/>
            <person name="Cardol P."/>
            <person name="Cerutti H."/>
            <person name="Chanfreau G."/>
            <person name="Chen C.L."/>
            <person name="Cognat V."/>
            <person name="Croft M.T."/>
            <person name="Dent R."/>
            <person name="Dutcher S."/>
            <person name="Fernandez E."/>
            <person name="Fukuzawa H."/>
            <person name="Gonzalez-Ballester D."/>
            <person name="Gonzalez-Halphen D."/>
            <person name="Hallmann A."/>
            <person name="Hanikenne M."/>
            <person name="Hippler M."/>
            <person name="Inwood W."/>
            <person name="Jabbari K."/>
            <person name="Kalanon M."/>
            <person name="Kuras R."/>
            <person name="Lefebvre P.A."/>
            <person name="Lemaire S.D."/>
            <person name="Lobanov A.V."/>
            <person name="Lohr M."/>
            <person name="Manuell A."/>
            <person name="Meier I."/>
            <person name="Mets L."/>
            <person name="Mittag M."/>
            <person name="Mittelmeier T."/>
            <person name="Moroney J.V."/>
            <person name="Moseley J."/>
            <person name="Napoli C."/>
            <person name="Nedelcu A.M."/>
            <person name="Niyogi K."/>
            <person name="Novoselov S.V."/>
            <person name="Paulsen I.T."/>
            <person name="Pazour G."/>
            <person name="Purton S."/>
            <person name="Ral J.P."/>
            <person name="Riano-Pachon D.M."/>
            <person name="Riekhof W."/>
            <person name="Rymarquis L."/>
            <person name="Schroda M."/>
            <person name="Stern D."/>
            <person name="Umen J."/>
            <person name="Willows R."/>
            <person name="Wilson N."/>
            <person name="Zimmer S.L."/>
            <person name="Allmer J."/>
            <person name="Balk J."/>
            <person name="Bisova K."/>
            <person name="Chen C.J."/>
            <person name="Elias M."/>
            <person name="Gendler K."/>
            <person name="Hauser C."/>
            <person name="Lamb M.R."/>
            <person name="Ledford H."/>
            <person name="Long J.C."/>
            <person name="Minagawa J."/>
            <person name="Page M.D."/>
            <person name="Pan J."/>
            <person name="Pootakham W."/>
            <person name="Roje S."/>
            <person name="Rose A."/>
            <person name="Stahlberg E."/>
            <person name="Terauchi A.M."/>
            <person name="Yang P."/>
            <person name="Ball S."/>
            <person name="Bowler C."/>
            <person name="Dieckmann C.L."/>
            <person name="Gladyshev V.N."/>
            <person name="Green P."/>
            <person name="Jorgensen R."/>
            <person name="Mayfield S."/>
            <person name="Mueller-Roeber B."/>
            <person name="Rajamani S."/>
            <person name="Sayre R.T."/>
            <person name="Brokstein P."/>
            <person name="Dubchak I."/>
            <person name="Goodstein D."/>
            <person name="Hornick L."/>
            <person name="Huang Y.W."/>
            <person name="Jhaveri J."/>
            <person name="Luo Y."/>
            <person name="Martinez D."/>
            <person name="Ngau W.C."/>
            <person name="Otillar B."/>
            <person name="Poliakov A."/>
            <person name="Porter A."/>
            <person name="Szajkowski L."/>
            <person name="Werner G."/>
            <person name="Zhou K."/>
            <person name="Grigoriev I.V."/>
            <person name="Rokhsar D.S."/>
            <person name="Grossman A.R."/>
        </authorList>
    </citation>
    <scope>NUCLEOTIDE SEQUENCE [LARGE SCALE GENOMIC DNA]</scope>
    <source>
        <strain evidence="3">CC-503</strain>
    </source>
</reference>
<dbReference type="EMBL" id="CM008967">
    <property type="protein sequence ID" value="PNW82898.1"/>
    <property type="molecule type" value="Genomic_DNA"/>
</dbReference>
<accession>A0A2K3DQZ0</accession>
<proteinExistence type="predicted"/>
<evidence type="ECO:0008006" key="4">
    <source>
        <dbReference type="Google" id="ProtNLM"/>
    </source>
</evidence>
<keyword evidence="3" id="KW-1185">Reference proteome</keyword>
<dbReference type="KEGG" id="cre:CHLRE_06g298802v5"/>
<sequence>MPGARGPRVSRSTLVTKLCTTSCCAACAGVEGGADGQCCVACACNVWAGACVCQQVCGENYSSMRVRGQS</sequence>
<dbReference type="GeneID" id="5717008"/>
<evidence type="ECO:0000256" key="1">
    <source>
        <dbReference type="SAM" id="SignalP"/>
    </source>
</evidence>
<evidence type="ECO:0000313" key="3">
    <source>
        <dbReference type="Proteomes" id="UP000006906"/>
    </source>
</evidence>
<dbReference type="OrthoDB" id="544053at2759"/>
<dbReference type="Gramene" id="PNW82898">
    <property type="protein sequence ID" value="PNW82898"/>
    <property type="gene ID" value="CHLRE_06g298802v5"/>
</dbReference>
<dbReference type="RefSeq" id="XP_042924266.1">
    <property type="nucleotide sequence ID" value="XM_043063563.1"/>
</dbReference>
<dbReference type="Proteomes" id="UP000006906">
    <property type="component" value="Chromosome 6"/>
</dbReference>
<feature type="chain" id="PRO_5014381007" description="Secreted protein" evidence="1">
    <location>
        <begin position="26"/>
        <end position="70"/>
    </location>
</feature>
<name>A0A2K3DQZ0_CHLRE</name>